<dbReference type="GO" id="GO:0030599">
    <property type="term" value="F:pectinesterase activity"/>
    <property type="evidence" value="ECO:0007669"/>
    <property type="project" value="UniProtKB-UniRule"/>
</dbReference>
<dbReference type="SUPFAM" id="SSF51126">
    <property type="entry name" value="Pectin lyase-like"/>
    <property type="match status" value="1"/>
</dbReference>
<dbReference type="InterPro" id="IPR000070">
    <property type="entry name" value="Pectinesterase_cat"/>
</dbReference>
<protein>
    <recommendedName>
        <fullName evidence="3 8">Pectinesterase</fullName>
        <ecNumber evidence="3 8">3.1.1.11</ecNumber>
    </recommendedName>
</protein>
<evidence type="ECO:0000256" key="5">
    <source>
        <dbReference type="ARBA" id="ARBA00023085"/>
    </source>
</evidence>
<dbReference type="EMBL" id="JAVXUP010002169">
    <property type="protein sequence ID" value="KAK3005114.1"/>
    <property type="molecule type" value="Genomic_DNA"/>
</dbReference>
<keyword evidence="4 8" id="KW-0378">Hydrolase</keyword>
<comment type="catalytic activity">
    <reaction evidence="6 8">
        <text>[(1-&gt;4)-alpha-D-galacturonosyl methyl ester](n) + n H2O = [(1-&gt;4)-alpha-D-galacturonosyl](n) + n methanol + n H(+)</text>
        <dbReference type="Rhea" id="RHEA:22380"/>
        <dbReference type="Rhea" id="RHEA-COMP:14570"/>
        <dbReference type="Rhea" id="RHEA-COMP:14573"/>
        <dbReference type="ChEBI" id="CHEBI:15377"/>
        <dbReference type="ChEBI" id="CHEBI:15378"/>
        <dbReference type="ChEBI" id="CHEBI:17790"/>
        <dbReference type="ChEBI" id="CHEBI:140522"/>
        <dbReference type="ChEBI" id="CHEBI:140523"/>
        <dbReference type="EC" id="3.1.1.11"/>
    </reaction>
</comment>
<proteinExistence type="inferred from homology"/>
<organism evidence="10 11">
    <name type="scientific">Escallonia herrerae</name>
    <dbReference type="NCBI Taxonomy" id="1293975"/>
    <lineage>
        <taxon>Eukaryota</taxon>
        <taxon>Viridiplantae</taxon>
        <taxon>Streptophyta</taxon>
        <taxon>Embryophyta</taxon>
        <taxon>Tracheophyta</taxon>
        <taxon>Spermatophyta</taxon>
        <taxon>Magnoliopsida</taxon>
        <taxon>eudicotyledons</taxon>
        <taxon>Gunneridae</taxon>
        <taxon>Pentapetalae</taxon>
        <taxon>asterids</taxon>
        <taxon>campanulids</taxon>
        <taxon>Escalloniales</taxon>
        <taxon>Escalloniaceae</taxon>
        <taxon>Escallonia</taxon>
    </lineage>
</organism>
<name>A0AA89AIP1_9ASTE</name>
<evidence type="ECO:0000256" key="4">
    <source>
        <dbReference type="ARBA" id="ARBA00022801"/>
    </source>
</evidence>
<sequence>MIGFQDTVCDDKGRRFCKDCYIEGTVDFIFGNAKSISVNGVGVLGSFKESMKNQSRLMHNAINPR</sequence>
<accession>A0AA89AIP1</accession>
<dbReference type="InterPro" id="IPR033131">
    <property type="entry name" value="Pectinesterase_Asp_AS"/>
</dbReference>
<dbReference type="EC" id="3.1.1.11" evidence="3 8"/>
<reference evidence="10" key="1">
    <citation type="submission" date="2022-12" db="EMBL/GenBank/DDBJ databases">
        <title>Draft genome assemblies for two species of Escallonia (Escalloniales).</title>
        <authorList>
            <person name="Chanderbali A."/>
            <person name="Dervinis C."/>
            <person name="Anghel I."/>
            <person name="Soltis D."/>
            <person name="Soltis P."/>
            <person name="Zapata F."/>
        </authorList>
    </citation>
    <scope>NUCLEOTIDE SEQUENCE</scope>
    <source>
        <strain evidence="10">UCBG64.0493</strain>
        <tissue evidence="10">Leaf</tissue>
    </source>
</reference>
<evidence type="ECO:0000256" key="1">
    <source>
        <dbReference type="ARBA" id="ARBA00005184"/>
    </source>
</evidence>
<comment type="similarity">
    <text evidence="2">Belongs to the pectinesterase family.</text>
</comment>
<dbReference type="InterPro" id="IPR011050">
    <property type="entry name" value="Pectin_lyase_fold/virulence"/>
</dbReference>
<evidence type="ECO:0000256" key="3">
    <source>
        <dbReference type="ARBA" id="ARBA00013229"/>
    </source>
</evidence>
<comment type="pathway">
    <text evidence="1 8">Glycan metabolism; pectin degradation; 2-dehydro-3-deoxy-D-gluconate from pectin: step 1/5.</text>
</comment>
<dbReference type="GO" id="GO:0042545">
    <property type="term" value="P:cell wall modification"/>
    <property type="evidence" value="ECO:0007669"/>
    <property type="project" value="UniProtKB-UniRule"/>
</dbReference>
<evidence type="ECO:0000256" key="8">
    <source>
        <dbReference type="RuleBase" id="RU000589"/>
    </source>
</evidence>
<dbReference type="Gene3D" id="2.160.20.10">
    <property type="entry name" value="Single-stranded right-handed beta-helix, Pectin lyase-like"/>
    <property type="match status" value="1"/>
</dbReference>
<evidence type="ECO:0000256" key="6">
    <source>
        <dbReference type="ARBA" id="ARBA00047928"/>
    </source>
</evidence>
<comment type="caution">
    <text evidence="10">The sequence shown here is derived from an EMBL/GenBank/DDBJ whole genome shotgun (WGS) entry which is preliminary data.</text>
</comment>
<feature type="active site" evidence="7">
    <location>
        <position position="27"/>
    </location>
</feature>
<evidence type="ECO:0000313" key="10">
    <source>
        <dbReference type="EMBL" id="KAK3005114.1"/>
    </source>
</evidence>
<feature type="domain" description="Pectinesterase catalytic" evidence="9">
    <location>
        <begin position="1"/>
        <end position="38"/>
    </location>
</feature>
<keyword evidence="5 8" id="KW-0063">Aspartyl esterase</keyword>
<evidence type="ECO:0000313" key="11">
    <source>
        <dbReference type="Proteomes" id="UP001188597"/>
    </source>
</evidence>
<evidence type="ECO:0000256" key="7">
    <source>
        <dbReference type="PROSITE-ProRule" id="PRU10040"/>
    </source>
</evidence>
<evidence type="ECO:0000256" key="2">
    <source>
        <dbReference type="ARBA" id="ARBA00008891"/>
    </source>
</evidence>
<dbReference type="PROSITE" id="PS00503">
    <property type="entry name" value="PECTINESTERASE_2"/>
    <property type="match status" value="1"/>
</dbReference>
<dbReference type="GO" id="GO:0045490">
    <property type="term" value="P:pectin catabolic process"/>
    <property type="evidence" value="ECO:0007669"/>
    <property type="project" value="UniProtKB-UniRule"/>
</dbReference>
<evidence type="ECO:0000259" key="9">
    <source>
        <dbReference type="Pfam" id="PF01095"/>
    </source>
</evidence>
<keyword evidence="11" id="KW-1185">Reference proteome</keyword>
<dbReference type="Proteomes" id="UP001188597">
    <property type="component" value="Unassembled WGS sequence"/>
</dbReference>
<dbReference type="Pfam" id="PF01095">
    <property type="entry name" value="Pectinesterase"/>
    <property type="match status" value="1"/>
</dbReference>
<gene>
    <name evidence="10" type="ORF">RJ639_016531</name>
</gene>
<dbReference type="AlphaFoldDB" id="A0AA89AIP1"/>
<dbReference type="InterPro" id="IPR012334">
    <property type="entry name" value="Pectin_lyas_fold"/>
</dbReference>
<dbReference type="PANTHER" id="PTHR31321">
    <property type="entry name" value="ACYL-COA THIOESTER HYDROLASE YBHC-RELATED"/>
    <property type="match status" value="1"/>
</dbReference>
<dbReference type="PANTHER" id="PTHR31321:SF87">
    <property type="entry name" value="PECTINESTERASE 63-RELATED"/>
    <property type="match status" value="1"/>
</dbReference>